<dbReference type="RefSeq" id="WP_012472723.1">
    <property type="nucleotide sequence ID" value="NC_010830.1"/>
</dbReference>
<protein>
    <recommendedName>
        <fullName evidence="1">Integrase catalytic domain-containing protein</fullName>
    </recommendedName>
</protein>
<reference evidence="2 3" key="1">
    <citation type="journal article" date="2010" name="J. Bacteriol.">
        <title>The genome of the amoeba symbiont 'Candidatus Amoebophilus asiaticus' reveals common mechanisms for host cell interaction among amoeba-associated bacteria.</title>
        <authorList>
            <person name="Schmitz-Esser S."/>
            <person name="Tischler P."/>
            <person name="Arnold R."/>
            <person name="Montanaro J."/>
            <person name="Wagner M."/>
            <person name="Rattei T."/>
            <person name="Horn M."/>
        </authorList>
    </citation>
    <scope>NUCLEOTIDE SEQUENCE [LARGE SCALE GENOMIC DNA]</scope>
    <source>
        <strain evidence="2 3">5a2</strain>
    </source>
</reference>
<dbReference type="KEGG" id="aas:Aasi_0554"/>
<keyword evidence="3" id="KW-1185">Reference proteome</keyword>
<dbReference type="eggNOG" id="COG2801">
    <property type="taxonomic scope" value="Bacteria"/>
</dbReference>
<dbReference type="HOGENOM" id="CLU_027402_15_1_10"/>
<dbReference type="EMBL" id="CP001102">
    <property type="protein sequence ID" value="ACE05955.1"/>
    <property type="molecule type" value="Genomic_DNA"/>
</dbReference>
<dbReference type="Gene3D" id="3.30.420.10">
    <property type="entry name" value="Ribonuclease H-like superfamily/Ribonuclease H"/>
    <property type="match status" value="1"/>
</dbReference>
<evidence type="ECO:0000313" key="3">
    <source>
        <dbReference type="Proteomes" id="UP000001227"/>
    </source>
</evidence>
<dbReference type="GO" id="GO:0003676">
    <property type="term" value="F:nucleic acid binding"/>
    <property type="evidence" value="ECO:0007669"/>
    <property type="project" value="InterPro"/>
</dbReference>
<name>B3ERV3_AMOA5</name>
<dbReference type="NCBIfam" id="NF033577">
    <property type="entry name" value="transpos_IS481"/>
    <property type="match status" value="1"/>
</dbReference>
<dbReference type="InterPro" id="IPR047656">
    <property type="entry name" value="IS481-like_transpos"/>
</dbReference>
<gene>
    <name evidence="2" type="ordered locus">Aasi_0554</name>
</gene>
<dbReference type="Proteomes" id="UP000001227">
    <property type="component" value="Chromosome"/>
</dbReference>
<dbReference type="Pfam" id="PF00665">
    <property type="entry name" value="rve"/>
    <property type="match status" value="1"/>
</dbReference>
<evidence type="ECO:0000313" key="2">
    <source>
        <dbReference type="EMBL" id="ACE05955.1"/>
    </source>
</evidence>
<dbReference type="InterPro" id="IPR001584">
    <property type="entry name" value="Integrase_cat-core"/>
</dbReference>
<feature type="domain" description="Integrase catalytic" evidence="1">
    <location>
        <begin position="128"/>
        <end position="297"/>
    </location>
</feature>
<organism evidence="2 3">
    <name type="scientific">Amoebophilus asiaticus (strain 5a2)</name>
    <dbReference type="NCBI Taxonomy" id="452471"/>
    <lineage>
        <taxon>Bacteria</taxon>
        <taxon>Pseudomonadati</taxon>
        <taxon>Bacteroidota</taxon>
        <taxon>Cytophagia</taxon>
        <taxon>Cytophagales</taxon>
        <taxon>Amoebophilaceae</taxon>
        <taxon>Candidatus Amoebophilus</taxon>
    </lineage>
</organism>
<dbReference type="GO" id="GO:0015074">
    <property type="term" value="P:DNA integration"/>
    <property type="evidence" value="ECO:0007669"/>
    <property type="project" value="InterPro"/>
</dbReference>
<dbReference type="OrthoDB" id="930609at2"/>
<dbReference type="PROSITE" id="PS50994">
    <property type="entry name" value="INTEGRASE"/>
    <property type="match status" value="1"/>
</dbReference>
<dbReference type="InterPro" id="IPR036397">
    <property type="entry name" value="RNaseH_sf"/>
</dbReference>
<accession>B3ERV3</accession>
<proteinExistence type="predicted"/>
<dbReference type="AlphaFoldDB" id="B3ERV3"/>
<dbReference type="PANTHER" id="PTHR35004">
    <property type="entry name" value="TRANSPOSASE RV3428C-RELATED"/>
    <property type="match status" value="1"/>
</dbReference>
<evidence type="ECO:0000259" key="1">
    <source>
        <dbReference type="PROSITE" id="PS50994"/>
    </source>
</evidence>
<dbReference type="PANTHER" id="PTHR35004:SF7">
    <property type="entry name" value="INTEGRASE PROTEIN"/>
    <property type="match status" value="1"/>
</dbReference>
<dbReference type="InterPro" id="IPR012337">
    <property type="entry name" value="RNaseH-like_sf"/>
</dbReference>
<sequence length="314" mass="36535">MGQLLHKCARTTEKTRREIQLSKESIATLARGYGVNRKTVAKWKNRTTCQDAAMGPKVRRSKVLTQQEEGVIIAFRKLTQLPLDDCLYTLQETIPHLSRSTLHRCFQRHGCPKLEKVQTKEKVAKKHFKAYPIGYFHIDIAQVQTAQGKLYLFVAIDRTSKFCYARLYPFASKSAAVGFLQDLIAFVPYNIDKILTDNGVQFTNRKEGELGLEHMFDRICEQEGIVHRRTQLAHPWTNGQVERMNRTIKEATVQSYYYSSHQQLERHLNDFLLAYNFARTLKALKGKTPWQLIEEQWQKNLTFFIKILIPSLRD</sequence>
<dbReference type="SUPFAM" id="SSF53098">
    <property type="entry name" value="Ribonuclease H-like"/>
    <property type="match status" value="1"/>
</dbReference>